<dbReference type="RefSeq" id="WP_111213981.1">
    <property type="nucleotide sequence ID" value="NZ_POTY01000063.1"/>
</dbReference>
<comment type="caution">
    <text evidence="2">The sequence shown here is derived from an EMBL/GenBank/DDBJ whole genome shotgun (WGS) entry which is preliminary data.</text>
</comment>
<dbReference type="EMBL" id="POTY01000063">
    <property type="protein sequence ID" value="PZG18995.1"/>
    <property type="molecule type" value="Genomic_DNA"/>
</dbReference>
<protein>
    <submittedName>
        <fullName evidence="2">Uncharacterized protein</fullName>
    </submittedName>
</protein>
<proteinExistence type="predicted"/>
<reference evidence="2 3" key="1">
    <citation type="submission" date="2018-01" db="EMBL/GenBank/DDBJ databases">
        <title>Draft genome sequence of Jishengella sp. NA12.</title>
        <authorList>
            <person name="Sahin N."/>
            <person name="Ay H."/>
            <person name="Saygin H."/>
        </authorList>
    </citation>
    <scope>NUCLEOTIDE SEQUENCE [LARGE SCALE GENOMIC DNA]</scope>
    <source>
        <strain evidence="2 3">NA12</strain>
    </source>
</reference>
<name>A0A2W2ER34_9ACTN</name>
<sequence>MLWHNEPAPEPLDGRPARPATRYPHMAGAYGPEALRELEARRQAGSDWPSEVDQAIDPWTGRGTEQ</sequence>
<dbReference type="Proteomes" id="UP000248924">
    <property type="component" value="Unassembled WGS sequence"/>
</dbReference>
<keyword evidence="3" id="KW-1185">Reference proteome</keyword>
<evidence type="ECO:0000313" key="3">
    <source>
        <dbReference type="Proteomes" id="UP000248924"/>
    </source>
</evidence>
<feature type="compositionally biased region" description="Basic and acidic residues" evidence="1">
    <location>
        <begin position="34"/>
        <end position="44"/>
    </location>
</feature>
<evidence type="ECO:0000313" key="2">
    <source>
        <dbReference type="EMBL" id="PZG18995.1"/>
    </source>
</evidence>
<feature type="region of interest" description="Disordered" evidence="1">
    <location>
        <begin position="1"/>
        <end position="66"/>
    </location>
</feature>
<evidence type="ECO:0000256" key="1">
    <source>
        <dbReference type="SAM" id="MobiDB-lite"/>
    </source>
</evidence>
<gene>
    <name evidence="2" type="ORF">C1I95_12525</name>
</gene>
<accession>A0A2W2ER34</accession>
<dbReference type="AlphaFoldDB" id="A0A2W2ER34"/>
<organism evidence="2 3">
    <name type="scientific">Micromonospora craterilacus</name>
    <dbReference type="NCBI Taxonomy" id="1655439"/>
    <lineage>
        <taxon>Bacteria</taxon>
        <taxon>Bacillati</taxon>
        <taxon>Actinomycetota</taxon>
        <taxon>Actinomycetes</taxon>
        <taxon>Micromonosporales</taxon>
        <taxon>Micromonosporaceae</taxon>
        <taxon>Micromonospora</taxon>
    </lineage>
</organism>